<dbReference type="EMBL" id="JBBNAG010000003">
    <property type="protein sequence ID" value="KAK9147661.1"/>
    <property type="molecule type" value="Genomic_DNA"/>
</dbReference>
<reference evidence="2 3" key="1">
    <citation type="submission" date="2024-01" db="EMBL/GenBank/DDBJ databases">
        <title>Genome assemblies of Stephania.</title>
        <authorList>
            <person name="Yang L."/>
        </authorList>
    </citation>
    <scope>NUCLEOTIDE SEQUENCE [LARGE SCALE GENOMIC DNA]</scope>
    <source>
        <strain evidence="2">JXDWG</strain>
        <tissue evidence="2">Leaf</tissue>
    </source>
</reference>
<feature type="region of interest" description="Disordered" evidence="1">
    <location>
        <begin position="1"/>
        <end position="29"/>
    </location>
</feature>
<name>A0AAP0K811_9MAGN</name>
<comment type="caution">
    <text evidence="2">The sequence shown here is derived from an EMBL/GenBank/DDBJ whole genome shotgun (WGS) entry which is preliminary data.</text>
</comment>
<feature type="compositionally biased region" description="Low complexity" evidence="1">
    <location>
        <begin position="106"/>
        <end position="124"/>
    </location>
</feature>
<organism evidence="2 3">
    <name type="scientific">Stephania cephalantha</name>
    <dbReference type="NCBI Taxonomy" id="152367"/>
    <lineage>
        <taxon>Eukaryota</taxon>
        <taxon>Viridiplantae</taxon>
        <taxon>Streptophyta</taxon>
        <taxon>Embryophyta</taxon>
        <taxon>Tracheophyta</taxon>
        <taxon>Spermatophyta</taxon>
        <taxon>Magnoliopsida</taxon>
        <taxon>Ranunculales</taxon>
        <taxon>Menispermaceae</taxon>
        <taxon>Menispermoideae</taxon>
        <taxon>Cissampelideae</taxon>
        <taxon>Stephania</taxon>
    </lineage>
</organism>
<feature type="region of interest" description="Disordered" evidence="1">
    <location>
        <begin position="96"/>
        <end position="124"/>
    </location>
</feature>
<protein>
    <submittedName>
        <fullName evidence="2">Uncharacterized protein</fullName>
    </submittedName>
</protein>
<keyword evidence="3" id="KW-1185">Reference proteome</keyword>
<accession>A0AAP0K811</accession>
<evidence type="ECO:0000313" key="3">
    <source>
        <dbReference type="Proteomes" id="UP001419268"/>
    </source>
</evidence>
<proteinExistence type="predicted"/>
<gene>
    <name evidence="2" type="ORF">Scep_006418</name>
</gene>
<dbReference type="Proteomes" id="UP001419268">
    <property type="component" value="Unassembled WGS sequence"/>
</dbReference>
<evidence type="ECO:0000256" key="1">
    <source>
        <dbReference type="SAM" id="MobiDB-lite"/>
    </source>
</evidence>
<evidence type="ECO:0000313" key="2">
    <source>
        <dbReference type="EMBL" id="KAK9147661.1"/>
    </source>
</evidence>
<dbReference type="AlphaFoldDB" id="A0AAP0K811"/>
<sequence>MASSMTNGPPSIAEENDQDHTISSSSINFGSSETLDQVLNLTDVGAMTRLLHECTAYQRNFDLQLETLLSQRTDLEKHLSNLQKSALVLEIVKADADHLRPRRPGQRQGQGARPRPVQRPFDPR</sequence>